<accession>A0A193CHL5</accession>
<evidence type="ECO:0000256" key="4">
    <source>
        <dbReference type="SAM" id="SignalP"/>
    </source>
</evidence>
<feature type="chain" id="PRO_5033264789" evidence="4">
    <location>
        <begin position="22"/>
        <end position="95"/>
    </location>
</feature>
<evidence type="ECO:0000256" key="1">
    <source>
        <dbReference type="ARBA" id="ARBA00004613"/>
    </source>
</evidence>
<dbReference type="Gene3D" id="2.10.60.10">
    <property type="entry name" value="CD59"/>
    <property type="match status" value="1"/>
</dbReference>
<dbReference type="GO" id="GO:0090729">
    <property type="term" value="F:toxin activity"/>
    <property type="evidence" value="ECO:0007669"/>
    <property type="project" value="InterPro"/>
</dbReference>
<evidence type="ECO:0000313" key="5">
    <source>
        <dbReference type="EMBL" id="ANN23935.1"/>
    </source>
</evidence>
<dbReference type="RefSeq" id="XP_058030382.1">
    <property type="nucleotide sequence ID" value="XM_058174399.1"/>
</dbReference>
<dbReference type="EMBL" id="MH233067">
    <property type="protein sequence ID" value="AXL96654.1"/>
    <property type="molecule type" value="mRNA"/>
</dbReference>
<evidence type="ECO:0000256" key="3">
    <source>
        <dbReference type="ARBA" id="ARBA00023157"/>
    </source>
</evidence>
<organism evidence="5">
    <name type="scientific">Ahaetulla prasina</name>
    <dbReference type="NCBI Taxonomy" id="499056"/>
    <lineage>
        <taxon>Eukaryota</taxon>
        <taxon>Metazoa</taxon>
        <taxon>Chordata</taxon>
        <taxon>Craniata</taxon>
        <taxon>Vertebrata</taxon>
        <taxon>Euteleostomi</taxon>
        <taxon>Lepidosauria</taxon>
        <taxon>Squamata</taxon>
        <taxon>Bifurcata</taxon>
        <taxon>Unidentata</taxon>
        <taxon>Episquamata</taxon>
        <taxon>Toxicofera</taxon>
        <taxon>Serpentes</taxon>
        <taxon>Colubroidea</taxon>
        <taxon>Colubridae</taxon>
        <taxon>Ahaetuliinae</taxon>
        <taxon>Ahaetulla</taxon>
    </lineage>
</organism>
<keyword evidence="3" id="KW-1015">Disulfide bond</keyword>
<dbReference type="Pfam" id="PF21947">
    <property type="entry name" value="Toxin_cobra-type"/>
    <property type="match status" value="1"/>
</dbReference>
<dbReference type="SMR" id="A0A193CHL5"/>
<evidence type="ECO:0000256" key="2">
    <source>
        <dbReference type="ARBA" id="ARBA00022525"/>
    </source>
</evidence>
<sequence>MKTLLLALAVVAFVCPDSVNPVVCLQCNSKTYWKCLSPKNCPAGENICYFLRKYDGTSLTDWVKGCAKKCPIPKAGETVKCCMKKGCLYRSFEVE</sequence>
<dbReference type="InterPro" id="IPR003571">
    <property type="entry name" value="Snake_3FTx"/>
</dbReference>
<dbReference type="GeneID" id="131193938"/>
<protein>
    <submittedName>
        <fullName evidence="5">Three finger toxin 2</fullName>
    </submittedName>
    <submittedName>
        <fullName evidence="6">Three-finger toxin 6</fullName>
    </submittedName>
</protein>
<dbReference type="EMBL" id="KU666926">
    <property type="protein sequence ID" value="ANN23935.1"/>
    <property type="molecule type" value="mRNA"/>
</dbReference>
<dbReference type="CDD" id="cd00206">
    <property type="entry name" value="TFP_snake_toxin"/>
    <property type="match status" value="1"/>
</dbReference>
<dbReference type="InterPro" id="IPR054131">
    <property type="entry name" value="Toxin_cobra-type"/>
</dbReference>
<reference evidence="6" key="2">
    <citation type="journal article" date="2018" name="J. Proteomics">
        <title>Transcriptome-facilitated proteomic characterization of rear-fanged snake venoms reveal abundant metalloproteinases with enhanced activity.</title>
        <authorList>
            <person name="Modahl C.M."/>
            <person name="Frietze S.E."/>
            <person name="Mackessy S.P."/>
        </authorList>
    </citation>
    <scope>NUCLEOTIDE SEQUENCE</scope>
    <source>
        <tissue evidence="6">Venom gland</tissue>
    </source>
</reference>
<name>A0A193CHL5_9SAUR</name>
<dbReference type="AlphaFoldDB" id="A0A193CHL5"/>
<keyword evidence="2" id="KW-0964">Secreted</keyword>
<evidence type="ECO:0000313" key="6">
    <source>
        <dbReference type="EMBL" id="AXL96654.1"/>
    </source>
</evidence>
<reference evidence="5" key="1">
    <citation type="journal article" date="2016" name="PLoS Negl. Trop. Dis.">
        <title>Full-Length Venom Protein cDNA Sequences from Venom-Derived mRNA: Exploring Compositional Variation and Adaptive Multigene Evolution.</title>
        <authorList>
            <person name="Modahl C.M."/>
            <person name="Mackessy S.P."/>
        </authorList>
    </citation>
    <scope>NUCLEOTIDE SEQUENCE</scope>
</reference>
<dbReference type="GO" id="GO:0005576">
    <property type="term" value="C:extracellular region"/>
    <property type="evidence" value="ECO:0007669"/>
    <property type="project" value="UniProtKB-SubCell"/>
</dbReference>
<dbReference type="SUPFAM" id="SSF57302">
    <property type="entry name" value="Snake toxin-like"/>
    <property type="match status" value="1"/>
</dbReference>
<dbReference type="KEGG" id="apri:131193938"/>
<feature type="signal peptide" evidence="4">
    <location>
        <begin position="1"/>
        <end position="21"/>
    </location>
</feature>
<proteinExistence type="evidence at transcript level"/>
<dbReference type="InterPro" id="IPR045860">
    <property type="entry name" value="Snake_toxin-like_sf"/>
</dbReference>
<comment type="subcellular location">
    <subcellularLocation>
        <location evidence="1">Secreted</location>
    </subcellularLocation>
</comment>
<keyword evidence="4" id="KW-0732">Signal</keyword>